<gene>
    <name evidence="1" type="ORF">LCGC14_2200090</name>
</gene>
<name>A0A0F9DGY6_9ZZZZ</name>
<feature type="non-terminal residue" evidence="1">
    <location>
        <position position="1"/>
    </location>
</feature>
<protein>
    <submittedName>
        <fullName evidence="1">Uncharacterized protein</fullName>
    </submittedName>
</protein>
<sequence length="82" mass="9874">KIDKEWVKKAIAKRYNSNWKEQLTRELKIIKLDEESERVIFFILCGTPPKGYAIYQPDHHFITLIDAWGDKKVTYQDKEYIE</sequence>
<reference evidence="1" key="1">
    <citation type="journal article" date="2015" name="Nature">
        <title>Complex archaea that bridge the gap between prokaryotes and eukaryotes.</title>
        <authorList>
            <person name="Spang A."/>
            <person name="Saw J.H."/>
            <person name="Jorgensen S.L."/>
            <person name="Zaremba-Niedzwiedzka K."/>
            <person name="Martijn J."/>
            <person name="Lind A.E."/>
            <person name="van Eijk R."/>
            <person name="Schleper C."/>
            <person name="Guy L."/>
            <person name="Ettema T.J."/>
        </authorList>
    </citation>
    <scope>NUCLEOTIDE SEQUENCE</scope>
</reference>
<proteinExistence type="predicted"/>
<evidence type="ECO:0000313" key="1">
    <source>
        <dbReference type="EMBL" id="KKL60963.1"/>
    </source>
</evidence>
<dbReference type="AlphaFoldDB" id="A0A0F9DGY6"/>
<dbReference type="EMBL" id="LAZR01028970">
    <property type="protein sequence ID" value="KKL60963.1"/>
    <property type="molecule type" value="Genomic_DNA"/>
</dbReference>
<accession>A0A0F9DGY6</accession>
<comment type="caution">
    <text evidence="1">The sequence shown here is derived from an EMBL/GenBank/DDBJ whole genome shotgun (WGS) entry which is preliminary data.</text>
</comment>
<organism evidence="1">
    <name type="scientific">marine sediment metagenome</name>
    <dbReference type="NCBI Taxonomy" id="412755"/>
    <lineage>
        <taxon>unclassified sequences</taxon>
        <taxon>metagenomes</taxon>
        <taxon>ecological metagenomes</taxon>
    </lineage>
</organism>